<dbReference type="Proteomes" id="UP000590460">
    <property type="component" value="Unassembled WGS sequence"/>
</dbReference>
<organism evidence="17 18">
    <name type="scientific">Leuconostoc holzapfelii</name>
    <dbReference type="NCBI Taxonomy" id="434464"/>
    <lineage>
        <taxon>Bacteria</taxon>
        <taxon>Bacillati</taxon>
        <taxon>Bacillota</taxon>
        <taxon>Bacilli</taxon>
        <taxon>Lactobacillales</taxon>
        <taxon>Lactobacillaceae</taxon>
        <taxon>Leuconostoc</taxon>
    </lineage>
</organism>
<keyword evidence="6 14" id="KW-0808">Transferase</keyword>
<dbReference type="PANTHER" id="PTHR21499">
    <property type="entry name" value="ASPARTATE KINASE"/>
    <property type="match status" value="1"/>
</dbReference>
<dbReference type="NCBIfam" id="TIGR00657">
    <property type="entry name" value="asp_kinases"/>
    <property type="match status" value="1"/>
</dbReference>
<keyword evidence="9 13" id="KW-0067">ATP-binding</keyword>
<evidence type="ECO:0000256" key="13">
    <source>
        <dbReference type="PIRSR" id="PIRSR000726-1"/>
    </source>
</evidence>
<dbReference type="AlphaFoldDB" id="A0A846ZBL1"/>
<comment type="similarity">
    <text evidence="5 14">Belongs to the aspartokinase family.</text>
</comment>
<evidence type="ECO:0000256" key="5">
    <source>
        <dbReference type="ARBA" id="ARBA00010122"/>
    </source>
</evidence>
<dbReference type="Pfam" id="PF22468">
    <property type="entry name" value="ACT_9"/>
    <property type="match status" value="1"/>
</dbReference>
<evidence type="ECO:0000256" key="4">
    <source>
        <dbReference type="ARBA" id="ARBA00005139"/>
    </source>
</evidence>
<feature type="domain" description="ACT" evidence="16">
    <location>
        <begin position="391"/>
        <end position="452"/>
    </location>
</feature>
<evidence type="ECO:0000313" key="18">
    <source>
        <dbReference type="Proteomes" id="UP000590460"/>
    </source>
</evidence>
<comment type="function">
    <text evidence="1">Catalyzes the phosphorylation of the beta-carboxyl group of aspartic acid with ATP to yield 4-phospho-L-aspartate, which is involved in the branched biosynthetic pathway leading to the biosynthesis of amino acids threonine, isoleucine and methionine.</text>
</comment>
<evidence type="ECO:0000256" key="12">
    <source>
        <dbReference type="ARBA" id="ARBA00047872"/>
    </source>
</evidence>
<reference evidence="17 18" key="1">
    <citation type="submission" date="2020-04" db="EMBL/GenBank/DDBJ databases">
        <title>MicrobeNet Type strains.</title>
        <authorList>
            <person name="Nicholson A.C."/>
        </authorList>
    </citation>
    <scope>NUCLEOTIDE SEQUENCE [LARGE SCALE GENOMIC DNA]</scope>
    <source>
        <strain evidence="17 18">CCUG 54536</strain>
    </source>
</reference>
<gene>
    <name evidence="17" type="ORF">HF966_06505</name>
</gene>
<dbReference type="CDD" id="cd04245">
    <property type="entry name" value="AAK_AKiii-YclM-BS"/>
    <property type="match status" value="1"/>
</dbReference>
<dbReference type="InterPro" id="IPR001341">
    <property type="entry name" value="Asp_kinase"/>
</dbReference>
<dbReference type="EMBL" id="JAAXPO010000006">
    <property type="protein sequence ID" value="NKZ18826.1"/>
    <property type="molecule type" value="Genomic_DNA"/>
</dbReference>
<dbReference type="SUPFAM" id="SSF55021">
    <property type="entry name" value="ACT-like"/>
    <property type="match status" value="2"/>
</dbReference>
<name>A0A846ZBL1_9LACO</name>
<feature type="binding site" evidence="13">
    <location>
        <begin position="220"/>
        <end position="221"/>
    </location>
    <ligand>
        <name>ATP</name>
        <dbReference type="ChEBI" id="CHEBI:30616"/>
    </ligand>
</feature>
<dbReference type="NCBIfam" id="NF006540">
    <property type="entry name" value="PRK09034.1"/>
    <property type="match status" value="1"/>
</dbReference>
<dbReference type="Gene3D" id="3.30.2130.10">
    <property type="entry name" value="VC0802-like"/>
    <property type="match status" value="1"/>
</dbReference>
<comment type="caution">
    <text evidence="17">The sequence shown here is derived from an EMBL/GenBank/DDBJ whole genome shotgun (WGS) entry which is preliminary data.</text>
</comment>
<evidence type="ECO:0000259" key="16">
    <source>
        <dbReference type="PROSITE" id="PS51671"/>
    </source>
</evidence>
<dbReference type="InterPro" id="IPR018042">
    <property type="entry name" value="Aspartate_kinase_CS"/>
</dbReference>
<comment type="pathway">
    <text evidence="4 15">Amino-acid biosynthesis; L-threonine biosynthesis; L-threonine from L-aspartate: step 1/5.</text>
</comment>
<evidence type="ECO:0000313" key="17">
    <source>
        <dbReference type="EMBL" id="NKZ18826.1"/>
    </source>
</evidence>
<evidence type="ECO:0000256" key="7">
    <source>
        <dbReference type="ARBA" id="ARBA00022741"/>
    </source>
</evidence>
<keyword evidence="8 14" id="KW-0418">Kinase</keyword>
<evidence type="ECO:0000256" key="6">
    <source>
        <dbReference type="ARBA" id="ARBA00022679"/>
    </source>
</evidence>
<dbReference type="Pfam" id="PF00696">
    <property type="entry name" value="AA_kinase"/>
    <property type="match status" value="1"/>
</dbReference>
<comment type="catalytic activity">
    <reaction evidence="12 14">
        <text>L-aspartate + ATP = 4-phospho-L-aspartate + ADP</text>
        <dbReference type="Rhea" id="RHEA:23776"/>
        <dbReference type="ChEBI" id="CHEBI:29991"/>
        <dbReference type="ChEBI" id="CHEBI:30616"/>
        <dbReference type="ChEBI" id="CHEBI:57535"/>
        <dbReference type="ChEBI" id="CHEBI:456216"/>
        <dbReference type="EC" id="2.7.2.4"/>
    </reaction>
</comment>
<evidence type="ECO:0000256" key="1">
    <source>
        <dbReference type="ARBA" id="ARBA00003121"/>
    </source>
</evidence>
<keyword evidence="15" id="KW-0028">Amino-acid biosynthesis</keyword>
<dbReference type="GO" id="GO:0009090">
    <property type="term" value="P:homoserine biosynthetic process"/>
    <property type="evidence" value="ECO:0007669"/>
    <property type="project" value="TreeGrafter"/>
</dbReference>
<proteinExistence type="inferred from homology"/>
<dbReference type="UniPathway" id="UPA00034">
    <property type="reaction ID" value="UER00015"/>
</dbReference>
<sequence length="452" mass="50162">MKVSKFGGSSLADGRQLQRVFEIIQSDPQRKVVVVSAPGKRFKDDTKVTDLLLAYAKGTVEDTDTLAIVHTIKARYHAIGEHFDLPAYELDDIDEQIDHLAQKHYRSFDYLYAAFAAHGEFLNAQLVAKVFTHLGLPARFVDPQEIGLLVDDQARAATFNPKSYDTIAQLDLTTSERLIIPGFFGYTQRGDMATFSRGGSDITGAIMARALRADLYENFTDVSAIYAVNPNIIDHPAAIKQMTYDEMRELSYAGFAVFHDEAIIPAIQGGIRINIKNTNDPDAPGTFIVPPTEVQQTTPVTGIANSNRFAALYLHRYLLNKEVGFTLRILEILKRHNISYEHMPSGIDDLTIIFDKTQLSQDQIDNMLADIAADIKPDTLKWLPSYGIIMIVGEGMRNRIGALTEIVSPLKDHGISLQMVNQGASEISIMLGIQPDLADQAVKAIYDNIFKA</sequence>
<keyword evidence="7 13" id="KW-0547">Nucleotide-binding</keyword>
<dbReference type="InterPro" id="IPR054352">
    <property type="entry name" value="ACT_Aspartokinase"/>
</dbReference>
<dbReference type="InterPro" id="IPR036393">
    <property type="entry name" value="AceGlu_kinase-like_sf"/>
</dbReference>
<dbReference type="InterPro" id="IPR035804">
    <property type="entry name" value="AKIII_YclM_N"/>
</dbReference>
<evidence type="ECO:0000256" key="9">
    <source>
        <dbReference type="ARBA" id="ARBA00022840"/>
    </source>
</evidence>
<dbReference type="Gene3D" id="3.40.1160.10">
    <property type="entry name" value="Acetylglutamate kinase-like"/>
    <property type="match status" value="1"/>
</dbReference>
<dbReference type="GO" id="GO:0004072">
    <property type="term" value="F:aspartate kinase activity"/>
    <property type="evidence" value="ECO:0007669"/>
    <property type="project" value="UniProtKB-EC"/>
</dbReference>
<dbReference type="PROSITE" id="PS00324">
    <property type="entry name" value="ASPARTOKINASE"/>
    <property type="match status" value="1"/>
</dbReference>
<accession>A0A846ZBL1</accession>
<dbReference type="InterPro" id="IPR042199">
    <property type="entry name" value="AsparK_Bifunc_asparK/hSer_DH"/>
</dbReference>
<dbReference type="Gene3D" id="1.20.120.1320">
    <property type="entry name" value="Aspartokinase, catalytic domain"/>
    <property type="match status" value="1"/>
</dbReference>
<evidence type="ECO:0000256" key="3">
    <source>
        <dbReference type="ARBA" id="ARBA00004986"/>
    </source>
</evidence>
<evidence type="ECO:0000256" key="15">
    <source>
        <dbReference type="RuleBase" id="RU004249"/>
    </source>
</evidence>
<evidence type="ECO:0000256" key="8">
    <source>
        <dbReference type="ARBA" id="ARBA00022777"/>
    </source>
</evidence>
<dbReference type="EC" id="2.7.2.4" evidence="14"/>
<dbReference type="InterPro" id="IPR001048">
    <property type="entry name" value="Asp/Glu/Uridylate_kinase"/>
</dbReference>
<dbReference type="GO" id="GO:0009088">
    <property type="term" value="P:threonine biosynthetic process"/>
    <property type="evidence" value="ECO:0007669"/>
    <property type="project" value="UniProtKB-UniPathway"/>
</dbReference>
<keyword evidence="10" id="KW-0220">Diaminopimelate biosynthesis</keyword>
<evidence type="ECO:0000256" key="11">
    <source>
        <dbReference type="ARBA" id="ARBA00023154"/>
    </source>
</evidence>
<comment type="pathway">
    <text evidence="3 15">Amino-acid biosynthesis; L-methionine biosynthesis via de novo pathway; L-homoserine from L-aspartate: step 1/3.</text>
</comment>
<dbReference type="UniPathway" id="UPA00051">
    <property type="reaction ID" value="UER00462"/>
</dbReference>
<dbReference type="InterPro" id="IPR002912">
    <property type="entry name" value="ACT_dom"/>
</dbReference>
<evidence type="ECO:0000256" key="10">
    <source>
        <dbReference type="ARBA" id="ARBA00022915"/>
    </source>
</evidence>
<dbReference type="CDD" id="cd04911">
    <property type="entry name" value="ACT_AKiii-YclM-BS_1"/>
    <property type="match status" value="1"/>
</dbReference>
<dbReference type="GO" id="GO:0019877">
    <property type="term" value="P:diaminopimelate biosynthetic process"/>
    <property type="evidence" value="ECO:0007669"/>
    <property type="project" value="UniProtKB-KW"/>
</dbReference>
<comment type="pathway">
    <text evidence="2 15">Amino-acid biosynthesis; L-lysine biosynthesis via DAP pathway; (S)-tetrahydrodipicolinate from L-aspartate: step 1/4.</text>
</comment>
<protein>
    <recommendedName>
        <fullName evidence="14">Aspartokinase</fullName>
        <ecNumber evidence="14">2.7.2.4</ecNumber>
    </recommendedName>
</protein>
<dbReference type="PIRSF" id="PIRSF000726">
    <property type="entry name" value="Asp_kin"/>
    <property type="match status" value="1"/>
</dbReference>
<dbReference type="InterPro" id="IPR005260">
    <property type="entry name" value="Asp_kin_monofn"/>
</dbReference>
<dbReference type="GO" id="GO:0009089">
    <property type="term" value="P:lysine biosynthetic process via diaminopimelate"/>
    <property type="evidence" value="ECO:0007669"/>
    <property type="project" value="UniProtKB-UniPathway"/>
</dbReference>
<evidence type="ECO:0000256" key="14">
    <source>
        <dbReference type="RuleBase" id="RU003448"/>
    </source>
</evidence>
<evidence type="ECO:0000256" key="2">
    <source>
        <dbReference type="ARBA" id="ARBA00004766"/>
    </source>
</evidence>
<dbReference type="PANTHER" id="PTHR21499:SF67">
    <property type="entry name" value="ASPARTOKINASE 3"/>
    <property type="match status" value="1"/>
</dbReference>
<dbReference type="SUPFAM" id="SSF53633">
    <property type="entry name" value="Carbamate kinase-like"/>
    <property type="match status" value="1"/>
</dbReference>
<dbReference type="InterPro" id="IPR045865">
    <property type="entry name" value="ACT-like_dom_sf"/>
</dbReference>
<dbReference type="GO" id="GO:0005524">
    <property type="term" value="F:ATP binding"/>
    <property type="evidence" value="ECO:0007669"/>
    <property type="project" value="UniProtKB-KW"/>
</dbReference>
<dbReference type="UniPathway" id="UPA00050">
    <property type="reaction ID" value="UER00461"/>
</dbReference>
<dbReference type="PROSITE" id="PS51671">
    <property type="entry name" value="ACT"/>
    <property type="match status" value="1"/>
</dbReference>
<dbReference type="RefSeq" id="WP_168677257.1">
    <property type="nucleotide sequence ID" value="NZ_BPKV01000006.1"/>
</dbReference>
<dbReference type="GO" id="GO:0005829">
    <property type="term" value="C:cytosol"/>
    <property type="evidence" value="ECO:0007669"/>
    <property type="project" value="TreeGrafter"/>
</dbReference>
<keyword evidence="11" id="KW-0457">Lysine biosynthesis</keyword>
<feature type="binding site" evidence="13">
    <location>
        <position position="226"/>
    </location>
    <ligand>
        <name>ATP</name>
        <dbReference type="ChEBI" id="CHEBI:30616"/>
    </ligand>
</feature>